<name>A0A2D0A0Q0_PSEDV</name>
<protein>
    <submittedName>
        <fullName evidence="1">Uncharacterized protein</fullName>
    </submittedName>
</protein>
<comment type="caution">
    <text evidence="1">The sequence shown here is derived from an EMBL/GenBank/DDBJ whole genome shotgun (WGS) entry which is preliminary data.</text>
</comment>
<evidence type="ECO:0000313" key="1">
    <source>
        <dbReference type="EMBL" id="OUL56265.1"/>
    </source>
</evidence>
<dbReference type="EMBL" id="MWPV01000007">
    <property type="protein sequence ID" value="OUL56265.1"/>
    <property type="molecule type" value="Genomic_DNA"/>
</dbReference>
<evidence type="ECO:0000313" key="2">
    <source>
        <dbReference type="Proteomes" id="UP000194841"/>
    </source>
</evidence>
<reference evidence="1 2" key="1">
    <citation type="submission" date="2017-02" db="EMBL/GenBank/DDBJ databases">
        <title>Pseudoalteromonas ulvae TC14 Genome.</title>
        <authorList>
            <person name="Molmeret M."/>
        </authorList>
    </citation>
    <scope>NUCLEOTIDE SEQUENCE [LARGE SCALE GENOMIC DNA]</scope>
    <source>
        <strain evidence="1">TC14</strain>
    </source>
</reference>
<sequence length="92" mass="10734">MLDWVDTKVAGFDSLMNHYRTLEQEFGFPVLPEQDDLIRLIAHFAIENNQTEIEKIIPFLLQHYPEGQASLKEIKQYLFQEGLSTAAKRIKI</sequence>
<keyword evidence="2" id="KW-1185">Reference proteome</keyword>
<accession>A0A2D0A0Q0</accession>
<gene>
    <name evidence="1" type="ORF">B1199_19330</name>
</gene>
<organism evidence="1 2">
    <name type="scientific">Pseudoalteromonas ulvae</name>
    <dbReference type="NCBI Taxonomy" id="107327"/>
    <lineage>
        <taxon>Bacteria</taxon>
        <taxon>Pseudomonadati</taxon>
        <taxon>Pseudomonadota</taxon>
        <taxon>Gammaproteobacteria</taxon>
        <taxon>Alteromonadales</taxon>
        <taxon>Pseudoalteromonadaceae</taxon>
        <taxon>Pseudoalteromonas</taxon>
    </lineage>
</organism>
<dbReference type="Proteomes" id="UP000194841">
    <property type="component" value="Unassembled WGS sequence"/>
</dbReference>
<dbReference type="AlphaFoldDB" id="A0A2D0A0Q0"/>
<proteinExistence type="predicted"/>